<gene>
    <name evidence="1" type="ORF">HPB50_022491</name>
</gene>
<organism evidence="1 2">
    <name type="scientific">Hyalomma asiaticum</name>
    <name type="common">Tick</name>
    <dbReference type="NCBI Taxonomy" id="266040"/>
    <lineage>
        <taxon>Eukaryota</taxon>
        <taxon>Metazoa</taxon>
        <taxon>Ecdysozoa</taxon>
        <taxon>Arthropoda</taxon>
        <taxon>Chelicerata</taxon>
        <taxon>Arachnida</taxon>
        <taxon>Acari</taxon>
        <taxon>Parasitiformes</taxon>
        <taxon>Ixodida</taxon>
        <taxon>Ixodoidea</taxon>
        <taxon>Ixodidae</taxon>
        <taxon>Hyalomminae</taxon>
        <taxon>Hyalomma</taxon>
    </lineage>
</organism>
<evidence type="ECO:0000313" key="1">
    <source>
        <dbReference type="EMBL" id="KAH6929032.1"/>
    </source>
</evidence>
<dbReference type="Proteomes" id="UP000821845">
    <property type="component" value="Chromosome 6"/>
</dbReference>
<comment type="caution">
    <text evidence="1">The sequence shown here is derived from an EMBL/GenBank/DDBJ whole genome shotgun (WGS) entry which is preliminary data.</text>
</comment>
<accession>A0ACB7S782</accession>
<reference evidence="1" key="1">
    <citation type="submission" date="2020-05" db="EMBL/GenBank/DDBJ databases">
        <title>Large-scale comparative analyses of tick genomes elucidate their genetic diversity and vector capacities.</title>
        <authorList>
            <person name="Jia N."/>
            <person name="Wang J."/>
            <person name="Shi W."/>
            <person name="Du L."/>
            <person name="Sun Y."/>
            <person name="Zhan W."/>
            <person name="Jiang J."/>
            <person name="Wang Q."/>
            <person name="Zhang B."/>
            <person name="Ji P."/>
            <person name="Sakyi L.B."/>
            <person name="Cui X."/>
            <person name="Yuan T."/>
            <person name="Jiang B."/>
            <person name="Yang W."/>
            <person name="Lam T.T.-Y."/>
            <person name="Chang Q."/>
            <person name="Ding S."/>
            <person name="Wang X."/>
            <person name="Zhu J."/>
            <person name="Ruan X."/>
            <person name="Zhao L."/>
            <person name="Wei J."/>
            <person name="Que T."/>
            <person name="Du C."/>
            <person name="Cheng J."/>
            <person name="Dai P."/>
            <person name="Han X."/>
            <person name="Huang E."/>
            <person name="Gao Y."/>
            <person name="Liu J."/>
            <person name="Shao H."/>
            <person name="Ye R."/>
            <person name="Li L."/>
            <person name="Wei W."/>
            <person name="Wang X."/>
            <person name="Wang C."/>
            <person name="Yang T."/>
            <person name="Huo Q."/>
            <person name="Li W."/>
            <person name="Guo W."/>
            <person name="Chen H."/>
            <person name="Zhou L."/>
            <person name="Ni X."/>
            <person name="Tian J."/>
            <person name="Zhou Y."/>
            <person name="Sheng Y."/>
            <person name="Liu T."/>
            <person name="Pan Y."/>
            <person name="Xia L."/>
            <person name="Li J."/>
            <person name="Zhao F."/>
            <person name="Cao W."/>
        </authorList>
    </citation>
    <scope>NUCLEOTIDE SEQUENCE</scope>
    <source>
        <strain evidence="1">Hyas-2018</strain>
    </source>
</reference>
<evidence type="ECO:0000313" key="2">
    <source>
        <dbReference type="Proteomes" id="UP000821845"/>
    </source>
</evidence>
<dbReference type="EMBL" id="CM023486">
    <property type="protein sequence ID" value="KAH6929032.1"/>
    <property type="molecule type" value="Genomic_DNA"/>
</dbReference>
<keyword evidence="2" id="KW-1185">Reference proteome</keyword>
<proteinExistence type="predicted"/>
<sequence length="1686" mass="185249">MQTLRPAQDVSTKSKGGTSKVEDRSRKGGSDQKEPSSKDGTRHQDEHSGHLSRRSSPSPSPARSKRASSSSDSDDDHKRASVAESSSHTSKAEPPSKPTQKKRRSYRTKRCRSSGSSESSEDDQDKQSRSRSRSLSQGESPRLSVQNRARSPSKSHQDTQSKDLRRERSRSRDDRKFDRSRDRSRSPKRSSPIRSQRRGQSRSRQSRSPGRDKGIEEKASSAKASAADKSSASSVDTDSKEKKAKSAAEKSKQGKMIDKDSSSDGGKNKVVLYGPFEEEEASFDEEPSPERAESSTKHVQPEKCSGAPDKTSIHQPPTSSLDAVPLPTEPVAHSEDTQLEDMDISDSPFSGGVLEVEDNVNQNLPSGERQRSPSVTSRQQSETRATQECMPPQKVSTSEETLAKPVPAKAAIPWNYNEIQPPPPPPWLKPEVTKPVGQVRPFLREINPNESGPQKGLLQVKQEGGGAVGSLSTVPASSDTPLIASGKDTYKAEELSALASPASKVLQQSAFPDLSAKLMPQIPLTAVPPPPVNVHSGPLYSTTVMPVHVPFQFVGVPGHGQVGPGATLPVAQEKSSHVAEQQHEQCPPDTPQSSDNQALDLVDSAGGTASQVSGPLGNESSPLSPAEESKDASAAPDVSVAEEAKHSNQSGSSSRSSSPAEGRSRSSSKERSNSHASRSQSGDRETMKRSRSSESESPRSDTKRLCKDDRADSEEKRKKTESRDRHDRHDSTSPDRSARDSRAKRKSVSPERKQSKSHDRKRSKSRERRQSRSRDRRSRSKDRRRSQSRDKKRSPIRERRRSKSRERRPSKSRERRRSKSRDRKRSKSKDRKRSKSRERKRSKSRERKRSKSRDRKRSKSREKRRSQSRSRKRSKSPARRSSVGRGGIRSSWRRSTSRSRRSLSRDRTKGRSQSREKVRSRRSQSRGKDSTRRKSKDRGAPKGALILKRYKNELSSESDSSPERKSKAKPSSPVKKRQRMESDAESVSSQDDKPEDNMVASPMISEASMPDADARDDDPIDSDREREIEKKVSSETVSKDERKGSPYGPLLPNEPITSAAKEAQPSDDEMEDEQDMRVGSDVNSSLKTKADGKALHTSAVSSSSSKESVCSVGGTLVASSKGHSASHGASRDRTAHRSPEPKQDRQERSTSKRDNISSEKFTVPLGESAVSSSTGSPGQTEEQLKSGAHPKDLPTENISKENSSSVQRPSACTDSHDEHEKRPSTTTGNKAGDATGDDEDARSESDNGRDSRSRSPSSTSSVERVQTRKESSSSSGSPSPESRERRRSRDKKSPSRSRDRRRSRERRPRSRSRPRRSWSRAMELQRKRSAERLRKKSRSPRKRSVSKRRSPPPRKKSRSRSRRRSRTHSPPERKRKSRSREREPSVVKVDKAQLLEAARKNMQAMLQRGVVAKGLPVAAAAAVNATVKVVAAAVAAAAADPRSSLAAKLDVASSATSTPPNEPPVLPLALSGDGTGPAVTLGITEEPPKIKKSLAALTEICKAISDEEKREYAGEVEPKTAEEVAEEFQQSHHHPFKLKEPPPPIRFNIPNATNLPVKTLAEKVADAAHLHKQFPVSSGNQHRVKELEWVPVEKTEPVPAPKAARAAATKKSATPPEEGATSLLALMPPPAPLPKHETFSPLPTVATPPVFQVEEAPMPISSAVISSTVTEPPVPVGPSQLLTCPV</sequence>
<protein>
    <submittedName>
        <fullName evidence="1">Uncharacterized protein</fullName>
    </submittedName>
</protein>
<name>A0ACB7S782_HYAAI</name>